<dbReference type="Pfam" id="PF18739">
    <property type="entry name" value="HEPN_Apea"/>
    <property type="match status" value="1"/>
</dbReference>
<proteinExistence type="predicted"/>
<evidence type="ECO:0008006" key="5">
    <source>
        <dbReference type="Google" id="ProtNLM"/>
    </source>
</evidence>
<dbReference type="AlphaFoldDB" id="A0A9D8PR25"/>
<organism evidence="3 4">
    <name type="scientific">Candidatus Zymogenus saltonus</name>
    <dbReference type="NCBI Taxonomy" id="2844893"/>
    <lineage>
        <taxon>Bacteria</taxon>
        <taxon>Deltaproteobacteria</taxon>
        <taxon>Candidatus Zymogenia</taxon>
        <taxon>Candidatus Zymogeniales</taxon>
        <taxon>Candidatus Zymogenaceae</taxon>
        <taxon>Candidatus Zymogenus</taxon>
    </lineage>
</organism>
<evidence type="ECO:0000313" key="4">
    <source>
        <dbReference type="Proteomes" id="UP000809273"/>
    </source>
</evidence>
<sequence>MINSFEIEGEWWLPENPDNKVKGKLIYNPGQTPILDLSGVLSSLNVKEGKTTRLALGELISKDFILGISNSGEKATLHKCYSINPTTIIKDIVVEKQTFDIQYIFRGEHFNNKDDIKFQALVLKYLYFDTWTKSYTRREGSKIKFIKIDIREDLNLYFVLQNNVELPINELNNLENIENSIILHPKESKKYFDYDDDMGLMFMFFSFAISNRTHPLSIRGLTDNHDEVEVFFRIRGITNLPETLVEKQFLFSLRSIQIKIEYLIVSWFKKGSQLELELDIVFSLFLRTIYFPEMHYEIDFLVIAQAIETFHHRISYNKKDERYEEDYVSDDNYNKICKKLYEALDEEIPNINDKSANHLKQHLIKYLELGNKYSLRKRLKEIERKYRLMEVFFSCKSQAPSVQYVLSGPPI</sequence>
<evidence type="ECO:0000313" key="3">
    <source>
        <dbReference type="EMBL" id="MBN1573920.1"/>
    </source>
</evidence>
<dbReference type="Pfam" id="PF18862">
    <property type="entry name" value="ApeA_NTD1"/>
    <property type="match status" value="1"/>
</dbReference>
<protein>
    <recommendedName>
        <fullName evidence="5">ApeA N-terminal domain-containing protein</fullName>
    </recommendedName>
</protein>
<feature type="domain" description="Apea-like HEPN" evidence="1">
    <location>
        <begin position="303"/>
        <end position="386"/>
    </location>
</feature>
<gene>
    <name evidence="3" type="ORF">JW984_12050</name>
</gene>
<dbReference type="InterPro" id="IPR041229">
    <property type="entry name" value="HEPN_Apea"/>
</dbReference>
<evidence type="ECO:0000259" key="1">
    <source>
        <dbReference type="Pfam" id="PF18739"/>
    </source>
</evidence>
<dbReference type="Proteomes" id="UP000809273">
    <property type="component" value="Unassembled WGS sequence"/>
</dbReference>
<dbReference type="InterPro" id="IPR041223">
    <property type="entry name" value="ApeA_NTD"/>
</dbReference>
<name>A0A9D8PR25_9DELT</name>
<comment type="caution">
    <text evidence="3">The sequence shown here is derived from an EMBL/GenBank/DDBJ whole genome shotgun (WGS) entry which is preliminary data.</text>
</comment>
<reference evidence="3" key="1">
    <citation type="journal article" date="2021" name="Environ. Microbiol.">
        <title>Genomic characterization of three novel Desulfobacterota classes expand the metabolic and phylogenetic diversity of the phylum.</title>
        <authorList>
            <person name="Murphy C.L."/>
            <person name="Biggerstaff J."/>
            <person name="Eichhorn A."/>
            <person name="Ewing E."/>
            <person name="Shahan R."/>
            <person name="Soriano D."/>
            <person name="Stewart S."/>
            <person name="VanMol K."/>
            <person name="Walker R."/>
            <person name="Walters P."/>
            <person name="Elshahed M.S."/>
            <person name="Youssef N.H."/>
        </authorList>
    </citation>
    <scope>NUCLEOTIDE SEQUENCE</scope>
    <source>
        <strain evidence="3">Zod_Metabat.24</strain>
    </source>
</reference>
<accession>A0A9D8PR25</accession>
<feature type="domain" description="ApeA N-terminal" evidence="2">
    <location>
        <begin position="6"/>
        <end position="267"/>
    </location>
</feature>
<evidence type="ECO:0000259" key="2">
    <source>
        <dbReference type="Pfam" id="PF18862"/>
    </source>
</evidence>
<reference evidence="3" key="2">
    <citation type="submission" date="2021-01" db="EMBL/GenBank/DDBJ databases">
        <authorList>
            <person name="Hahn C.R."/>
            <person name="Youssef N.H."/>
            <person name="Elshahed M."/>
        </authorList>
    </citation>
    <scope>NUCLEOTIDE SEQUENCE</scope>
    <source>
        <strain evidence="3">Zod_Metabat.24</strain>
    </source>
</reference>
<dbReference type="EMBL" id="JAFGIX010000060">
    <property type="protein sequence ID" value="MBN1573920.1"/>
    <property type="molecule type" value="Genomic_DNA"/>
</dbReference>